<dbReference type="PANTHER" id="PTHR47331:SF1">
    <property type="entry name" value="GAG-LIKE PROTEIN"/>
    <property type="match status" value="1"/>
</dbReference>
<evidence type="ECO:0000256" key="1">
    <source>
        <dbReference type="SAM" id="MobiDB-lite"/>
    </source>
</evidence>
<dbReference type="Proteomes" id="UP000037510">
    <property type="component" value="Unassembled WGS sequence"/>
</dbReference>
<reference evidence="2 3" key="1">
    <citation type="journal article" date="2015" name="Genome Biol. Evol.">
        <title>The genome of winter moth (Operophtera brumata) provides a genomic perspective on sexual dimorphism and phenology.</title>
        <authorList>
            <person name="Derks M.F."/>
            <person name="Smit S."/>
            <person name="Salis L."/>
            <person name="Schijlen E."/>
            <person name="Bossers A."/>
            <person name="Mateman C."/>
            <person name="Pijl A.S."/>
            <person name="de Ridder D."/>
            <person name="Groenen M.A."/>
            <person name="Visser M.E."/>
            <person name="Megens H.J."/>
        </authorList>
    </citation>
    <scope>NUCLEOTIDE SEQUENCE [LARGE SCALE GENOMIC DNA]</scope>
    <source>
        <strain evidence="2">WM2013NL</strain>
        <tissue evidence="2">Head and thorax</tissue>
    </source>
</reference>
<protein>
    <submittedName>
        <fullName evidence="2">Negative elongation factor D</fullName>
    </submittedName>
</protein>
<feature type="compositionally biased region" description="Polar residues" evidence="1">
    <location>
        <begin position="178"/>
        <end position="192"/>
    </location>
</feature>
<dbReference type="AlphaFoldDB" id="A0A0L7LIZ4"/>
<evidence type="ECO:0000313" key="3">
    <source>
        <dbReference type="Proteomes" id="UP000037510"/>
    </source>
</evidence>
<dbReference type="InterPro" id="IPR021109">
    <property type="entry name" value="Peptidase_aspartic_dom_sf"/>
</dbReference>
<keyword evidence="2" id="KW-0251">Elongation factor</keyword>
<sequence>MDSLINAQKDLSRSIERAFVNIRKCPKERLTAEYLEARLDILEHDWERFRENNSKFYESYNVEDVEKSIYVKEDVYEKTEENYTLALKELLDTTNDCMSALRCLEIDVSTWDVIVIHIVSSKLDPETRKQWELTVTSPDKDRNELPTLMQFEAFMESRFRALEFVEPSKKGPVRGNQKIETPTNSTIEEASSSTSPTQIVSCISTGKVAMTNQVLLATALIKAETKTGEYQLVRALLDQGSQACFITEDAAQLLRLKRIPVDGNISGLGNDKTNIKVTHMVQTTIQSRNNPKFQLKIRAYVLKSITSYLPERKIETLNWVELENLQLADPQYNTPQRIDMLLGADVYSCVLNEGMKKSPTGTLIAQSTTLGWILSGVVQTLQAEKNITNVTFSFHAQCGNENELLKKFWEMEEQFPNTSMLTDEEQKLELLACCSGHDVTPITLALTSGESWRGARTALAAMLSRGALNPADISVLFRAYTQSEPPPVHLLRIPQFLGKPG</sequence>
<dbReference type="Gene3D" id="2.40.70.10">
    <property type="entry name" value="Acid Proteases"/>
    <property type="match status" value="1"/>
</dbReference>
<dbReference type="STRING" id="104452.A0A0L7LIZ4"/>
<proteinExistence type="predicted"/>
<organism evidence="2 3">
    <name type="scientific">Operophtera brumata</name>
    <name type="common">Winter moth</name>
    <name type="synonym">Phalaena brumata</name>
    <dbReference type="NCBI Taxonomy" id="104452"/>
    <lineage>
        <taxon>Eukaryota</taxon>
        <taxon>Metazoa</taxon>
        <taxon>Ecdysozoa</taxon>
        <taxon>Arthropoda</taxon>
        <taxon>Hexapoda</taxon>
        <taxon>Insecta</taxon>
        <taxon>Pterygota</taxon>
        <taxon>Neoptera</taxon>
        <taxon>Endopterygota</taxon>
        <taxon>Lepidoptera</taxon>
        <taxon>Glossata</taxon>
        <taxon>Ditrysia</taxon>
        <taxon>Geometroidea</taxon>
        <taxon>Geometridae</taxon>
        <taxon>Larentiinae</taxon>
        <taxon>Operophtera</taxon>
    </lineage>
</organism>
<dbReference type="GO" id="GO:0045892">
    <property type="term" value="P:negative regulation of DNA-templated transcription"/>
    <property type="evidence" value="ECO:0007669"/>
    <property type="project" value="InterPro"/>
</dbReference>
<dbReference type="InterPro" id="IPR006942">
    <property type="entry name" value="TH1"/>
</dbReference>
<comment type="caution">
    <text evidence="2">The sequence shown here is derived from an EMBL/GenBank/DDBJ whole genome shotgun (WGS) entry which is preliminary data.</text>
</comment>
<dbReference type="GO" id="GO:0005634">
    <property type="term" value="C:nucleus"/>
    <property type="evidence" value="ECO:0007669"/>
    <property type="project" value="InterPro"/>
</dbReference>
<dbReference type="PANTHER" id="PTHR47331">
    <property type="entry name" value="PHD-TYPE DOMAIN-CONTAINING PROTEIN"/>
    <property type="match status" value="1"/>
</dbReference>
<dbReference type="EMBL" id="JTDY01001001">
    <property type="protein sequence ID" value="KOB75151.1"/>
    <property type="molecule type" value="Genomic_DNA"/>
</dbReference>
<dbReference type="GO" id="GO:0003746">
    <property type="term" value="F:translation elongation factor activity"/>
    <property type="evidence" value="ECO:0007669"/>
    <property type="project" value="UniProtKB-KW"/>
</dbReference>
<gene>
    <name evidence="2" type="ORF">OBRU01_07652</name>
</gene>
<evidence type="ECO:0000313" key="2">
    <source>
        <dbReference type="EMBL" id="KOB75151.1"/>
    </source>
</evidence>
<keyword evidence="2" id="KW-0648">Protein biosynthesis</keyword>
<accession>A0A0L7LIZ4</accession>
<keyword evidence="3" id="KW-1185">Reference proteome</keyword>
<name>A0A0L7LIZ4_OPEBR</name>
<dbReference type="Pfam" id="PF04858">
    <property type="entry name" value="TH1"/>
    <property type="match status" value="1"/>
</dbReference>
<feature type="region of interest" description="Disordered" evidence="1">
    <location>
        <begin position="171"/>
        <end position="192"/>
    </location>
</feature>